<evidence type="ECO:0000313" key="10">
    <source>
        <dbReference type="Proteomes" id="UP000291116"/>
    </source>
</evidence>
<dbReference type="InterPro" id="IPR011762">
    <property type="entry name" value="COA_CT_N"/>
</dbReference>
<evidence type="ECO:0000256" key="1">
    <source>
        <dbReference type="ARBA" id="ARBA00005060"/>
    </source>
</evidence>
<comment type="pathway">
    <text evidence="1">Metabolic intermediate metabolism; propanoyl-CoA degradation; succinyl-CoA from propanoyl-CoA: step 1/3.</text>
</comment>
<feature type="domain" description="CoA carboxyltransferase N-terminal" evidence="8">
    <location>
        <begin position="81"/>
        <end position="191"/>
    </location>
</feature>
<reference evidence="9 10" key="1">
    <citation type="submission" date="2019-01" db="EMBL/GenBank/DDBJ databases">
        <authorList>
            <person name="Ferrante I. M."/>
        </authorList>
    </citation>
    <scope>NUCLEOTIDE SEQUENCE [LARGE SCALE GENOMIC DNA]</scope>
    <source>
        <strain evidence="9 10">B856</strain>
    </source>
</reference>
<organism evidence="9 10">
    <name type="scientific">Pseudo-nitzschia multistriata</name>
    <dbReference type="NCBI Taxonomy" id="183589"/>
    <lineage>
        <taxon>Eukaryota</taxon>
        <taxon>Sar</taxon>
        <taxon>Stramenopiles</taxon>
        <taxon>Ochrophyta</taxon>
        <taxon>Bacillariophyta</taxon>
        <taxon>Bacillariophyceae</taxon>
        <taxon>Bacillariophycidae</taxon>
        <taxon>Bacillariales</taxon>
        <taxon>Bacillariaceae</taxon>
        <taxon>Pseudo-nitzschia</taxon>
    </lineage>
</organism>
<evidence type="ECO:0000256" key="5">
    <source>
        <dbReference type="ARBA" id="ARBA00042797"/>
    </source>
</evidence>
<dbReference type="EC" id="6.4.1.3" evidence="2"/>
<comment type="catalytic activity">
    <reaction evidence="6">
        <text>butanoyl-CoA + hydrogencarbonate + ATP = (2S)-ethylmalonyl-CoA + ADP + phosphate + H(+)</text>
        <dbReference type="Rhea" id="RHEA:59520"/>
        <dbReference type="ChEBI" id="CHEBI:15378"/>
        <dbReference type="ChEBI" id="CHEBI:17544"/>
        <dbReference type="ChEBI" id="CHEBI:30616"/>
        <dbReference type="ChEBI" id="CHEBI:43474"/>
        <dbReference type="ChEBI" id="CHEBI:57371"/>
        <dbReference type="ChEBI" id="CHEBI:60909"/>
        <dbReference type="ChEBI" id="CHEBI:456216"/>
    </reaction>
    <physiologicalReaction direction="left-to-right" evidence="6">
        <dbReference type="Rhea" id="RHEA:59521"/>
    </physiologicalReaction>
</comment>
<comment type="catalytic activity">
    <reaction evidence="7">
        <text>propanoyl-CoA + hydrogencarbonate + ATP = (S)-methylmalonyl-CoA + ADP + phosphate + H(+)</text>
        <dbReference type="Rhea" id="RHEA:23720"/>
        <dbReference type="ChEBI" id="CHEBI:15378"/>
        <dbReference type="ChEBI" id="CHEBI:17544"/>
        <dbReference type="ChEBI" id="CHEBI:30616"/>
        <dbReference type="ChEBI" id="CHEBI:43474"/>
        <dbReference type="ChEBI" id="CHEBI:57327"/>
        <dbReference type="ChEBI" id="CHEBI:57392"/>
        <dbReference type="ChEBI" id="CHEBI:456216"/>
        <dbReference type="EC" id="6.4.1.3"/>
    </reaction>
    <physiologicalReaction direction="left-to-right" evidence="7">
        <dbReference type="Rhea" id="RHEA:23721"/>
    </physiologicalReaction>
</comment>
<gene>
    <name evidence="9" type="ORF">PSNMU_V1.4_AUG-EV-PASAV3_0042140</name>
</gene>
<protein>
    <recommendedName>
        <fullName evidence="4">Propionyl-CoA carboxylase beta chain, mitochondrial</fullName>
        <ecNumber evidence="2">6.4.1.3</ecNumber>
    </recommendedName>
    <alternativeName>
        <fullName evidence="5">Propanoyl-CoA:carbon dioxide ligase subunit beta</fullName>
    </alternativeName>
</protein>
<sequence>MVFTKIANPLVTRSINSNHFHRHIASFSRTSSACYISLHQKEYWSGLRRMFMSTSSFPSRLFSSESDSRSPLDEQDPSVLKARFKERLREERRKSLMGGGQDRIDRQHSRGSLTARERLELLFDEGSFQELDAFKTHRCKEFGMDDNKTQFPGDGVITGHGRVNGRYVYAFSQDFTVFGGSLSETNAEKIG</sequence>
<dbReference type="PANTHER" id="PTHR43842:SF2">
    <property type="entry name" value="PROPIONYL-COA CARBOXYLASE BETA CHAIN, MITOCHONDRIAL"/>
    <property type="match status" value="1"/>
</dbReference>
<accession>A0A448Z631</accession>
<name>A0A448Z631_9STRA</name>
<dbReference type="PANTHER" id="PTHR43842">
    <property type="entry name" value="PROPIONYL-COA CARBOXYLASE BETA CHAIN"/>
    <property type="match status" value="1"/>
</dbReference>
<keyword evidence="10" id="KW-1185">Reference proteome</keyword>
<dbReference type="PROSITE" id="PS50980">
    <property type="entry name" value="COA_CT_NTER"/>
    <property type="match status" value="1"/>
</dbReference>
<evidence type="ECO:0000256" key="2">
    <source>
        <dbReference type="ARBA" id="ARBA00013050"/>
    </source>
</evidence>
<dbReference type="Pfam" id="PF01039">
    <property type="entry name" value="Carboxyl_trans"/>
    <property type="match status" value="1"/>
</dbReference>
<dbReference type="SUPFAM" id="SSF52096">
    <property type="entry name" value="ClpP/crotonase"/>
    <property type="match status" value="1"/>
</dbReference>
<dbReference type="InterPro" id="IPR051047">
    <property type="entry name" value="AccD/PCCB"/>
</dbReference>
<dbReference type="AlphaFoldDB" id="A0A448Z631"/>
<evidence type="ECO:0000313" key="9">
    <source>
        <dbReference type="EMBL" id="VEU37486.1"/>
    </source>
</evidence>
<comment type="subunit">
    <text evidence="3">The holoenzyme is a dodecamer composed of 6 PCCA/alpha subunits and 6 PCCB/beta subunits.</text>
</comment>
<evidence type="ECO:0000256" key="4">
    <source>
        <dbReference type="ARBA" id="ARBA00041138"/>
    </source>
</evidence>
<proteinExistence type="predicted"/>
<evidence type="ECO:0000259" key="8">
    <source>
        <dbReference type="PROSITE" id="PS50980"/>
    </source>
</evidence>
<dbReference type="GO" id="GO:0004658">
    <property type="term" value="F:propionyl-CoA carboxylase activity"/>
    <property type="evidence" value="ECO:0007669"/>
    <property type="project" value="UniProtKB-EC"/>
</dbReference>
<dbReference type="EMBL" id="CAACVS010000127">
    <property type="protein sequence ID" value="VEU37486.1"/>
    <property type="molecule type" value="Genomic_DNA"/>
</dbReference>
<evidence type="ECO:0000256" key="3">
    <source>
        <dbReference type="ARBA" id="ARBA00038567"/>
    </source>
</evidence>
<evidence type="ECO:0000256" key="6">
    <source>
        <dbReference type="ARBA" id="ARBA00048208"/>
    </source>
</evidence>
<dbReference type="OrthoDB" id="439921at2759"/>
<dbReference type="InterPro" id="IPR029045">
    <property type="entry name" value="ClpP/crotonase-like_dom_sf"/>
</dbReference>
<dbReference type="GO" id="GO:0005739">
    <property type="term" value="C:mitochondrion"/>
    <property type="evidence" value="ECO:0007669"/>
    <property type="project" value="TreeGrafter"/>
</dbReference>
<evidence type="ECO:0000256" key="7">
    <source>
        <dbReference type="ARBA" id="ARBA00049495"/>
    </source>
</evidence>
<dbReference type="InterPro" id="IPR034733">
    <property type="entry name" value="AcCoA_carboxyl_beta"/>
</dbReference>
<dbReference type="Gene3D" id="3.90.226.10">
    <property type="entry name" value="2-enoyl-CoA Hydratase, Chain A, domain 1"/>
    <property type="match status" value="1"/>
</dbReference>
<dbReference type="Proteomes" id="UP000291116">
    <property type="component" value="Unassembled WGS sequence"/>
</dbReference>